<evidence type="ECO:0000256" key="3">
    <source>
        <dbReference type="PROSITE-ProRule" id="PRU00339"/>
    </source>
</evidence>
<dbReference type="PROSITE" id="PS50005">
    <property type="entry name" value="TPR"/>
    <property type="match status" value="2"/>
</dbReference>
<dbReference type="PaxDb" id="1198114-AciX9_1005"/>
<proteinExistence type="predicted"/>
<dbReference type="Proteomes" id="UP000000343">
    <property type="component" value="Chromosome"/>
</dbReference>
<dbReference type="SMART" id="SM00028">
    <property type="entry name" value="TPR"/>
    <property type="match status" value="4"/>
</dbReference>
<feature type="region of interest" description="Disordered" evidence="4">
    <location>
        <begin position="36"/>
        <end position="58"/>
    </location>
</feature>
<dbReference type="eggNOG" id="COG0457">
    <property type="taxonomic scope" value="Bacteria"/>
</dbReference>
<evidence type="ECO:0000313" key="6">
    <source>
        <dbReference type="Proteomes" id="UP000000343"/>
    </source>
</evidence>
<dbReference type="RefSeq" id="WP_013579394.1">
    <property type="nucleotide sequence ID" value="NC_015064.1"/>
</dbReference>
<dbReference type="Gene3D" id="1.25.40.10">
    <property type="entry name" value="Tetratricopeptide repeat domain"/>
    <property type="match status" value="2"/>
</dbReference>
<dbReference type="PANTHER" id="PTHR44943">
    <property type="entry name" value="CELLULOSE SYNTHASE OPERON PROTEIN C"/>
    <property type="match status" value="1"/>
</dbReference>
<accession>E8X2D9</accession>
<feature type="repeat" description="TPR" evidence="3">
    <location>
        <begin position="307"/>
        <end position="340"/>
    </location>
</feature>
<organism evidence="6">
    <name type="scientific">Granulicella tundricola (strain ATCC BAA-1859 / DSM 23138 / MP5ACTX9)</name>
    <dbReference type="NCBI Taxonomy" id="1198114"/>
    <lineage>
        <taxon>Bacteria</taxon>
        <taxon>Pseudomonadati</taxon>
        <taxon>Acidobacteriota</taxon>
        <taxon>Terriglobia</taxon>
        <taxon>Terriglobales</taxon>
        <taxon>Acidobacteriaceae</taxon>
        <taxon>Granulicella</taxon>
    </lineage>
</organism>
<reference evidence="6" key="1">
    <citation type="submission" date="2011-01" db="EMBL/GenBank/DDBJ databases">
        <title>Complete sequence of chromosome of Acidobacterium sp. MP5ACTX9.</title>
        <authorList>
            <consortium name="US DOE Joint Genome Institute"/>
            <person name="Lucas S."/>
            <person name="Copeland A."/>
            <person name="Lapidus A."/>
            <person name="Cheng J.-F."/>
            <person name="Goodwin L."/>
            <person name="Pitluck S."/>
            <person name="Teshima H."/>
            <person name="Detter J.C."/>
            <person name="Han C."/>
            <person name="Tapia R."/>
            <person name="Land M."/>
            <person name="Hauser L."/>
            <person name="Kyrpides N."/>
            <person name="Ivanova N."/>
            <person name="Ovchinnikova G."/>
            <person name="Pagani I."/>
            <person name="Rawat S.R."/>
            <person name="Mannisto M."/>
            <person name="Haggblom M.M."/>
            <person name="Woyke T."/>
        </authorList>
    </citation>
    <scope>NUCLEOTIDE SEQUENCE [LARGE SCALE GENOMIC DNA]</scope>
    <source>
        <strain evidence="6">MP5ACTX9</strain>
    </source>
</reference>
<feature type="repeat" description="TPR" evidence="3">
    <location>
        <begin position="273"/>
        <end position="306"/>
    </location>
</feature>
<dbReference type="KEGG" id="acm:AciX9_1005"/>
<feature type="compositionally biased region" description="Basic and acidic residues" evidence="4">
    <location>
        <begin position="40"/>
        <end position="58"/>
    </location>
</feature>
<dbReference type="OrthoDB" id="111494at2"/>
<dbReference type="STRING" id="1198114.AciX9_1005"/>
<gene>
    <name evidence="5" type="ordered locus">AciX9_1005</name>
</gene>
<keyword evidence="1" id="KW-0677">Repeat</keyword>
<dbReference type="HOGENOM" id="CLU_404280_0_0_0"/>
<dbReference type="SUPFAM" id="SSF48452">
    <property type="entry name" value="TPR-like"/>
    <property type="match status" value="1"/>
</dbReference>
<dbReference type="InterPro" id="IPR019734">
    <property type="entry name" value="TPR_rpt"/>
</dbReference>
<dbReference type="EMBL" id="CP002480">
    <property type="protein sequence ID" value="ADW68071.1"/>
    <property type="molecule type" value="Genomic_DNA"/>
</dbReference>
<protein>
    <submittedName>
        <fullName evidence="5">Tetratricopeptide TPR_1 repeat-containing protein</fullName>
    </submittedName>
</protein>
<dbReference type="InterPro" id="IPR011990">
    <property type="entry name" value="TPR-like_helical_dom_sf"/>
</dbReference>
<evidence type="ECO:0000256" key="2">
    <source>
        <dbReference type="ARBA" id="ARBA00022803"/>
    </source>
</evidence>
<dbReference type="Pfam" id="PF13414">
    <property type="entry name" value="TPR_11"/>
    <property type="match status" value="1"/>
</dbReference>
<keyword evidence="6" id="KW-1185">Reference proteome</keyword>
<evidence type="ECO:0000256" key="1">
    <source>
        <dbReference type="ARBA" id="ARBA00022737"/>
    </source>
</evidence>
<dbReference type="PANTHER" id="PTHR44943:SF4">
    <property type="entry name" value="TPR REPEAT-CONTAINING PROTEIN MJ0798"/>
    <property type="match status" value="1"/>
</dbReference>
<dbReference type="AlphaFoldDB" id="E8X2D9"/>
<evidence type="ECO:0000313" key="5">
    <source>
        <dbReference type="EMBL" id="ADW68071.1"/>
    </source>
</evidence>
<evidence type="ECO:0000256" key="4">
    <source>
        <dbReference type="SAM" id="MobiDB-lite"/>
    </source>
</evidence>
<keyword evidence="2 3" id="KW-0802">TPR repeat</keyword>
<sequence>MNKTLWAVDGELDEAKFERLCVDLLQRQGFTDIVPIEPQDGGRDAEEVPRRGSSREGHPTFFQFSKEGNWKAKLRRDARKLSTRKTEFDTFVFVTSRKARGVDVDALKTEFRNQYGWTLIVFGREWLRLQLEEVNPDIAVKYLGPDVLNRYLGPNAIVLLTEGGGLSLKEISQLIDGEQTEAAILQLRRVLEETPDRSEALQLLAWAYYKSHRYEEALAEINRAIRRVDKPEYRSIRACILTERGIREGDRSSVVAARQIFEELLSSGPIHTWHIFYNLGNVLGELGDHDAAIARYKLAIELDENQPVIWKNLASAYHHVGQHTQEMECFDKALALDPKQPEALISKATSLILDFDKPEEAVPLLELAFRMNPETLVRWPHVCYWLALGYERLNRLEEALDSVDQGLAQRPGDFATRRLKSHLLIKLAQHDPAFRDRALSFWTLELKAEPLNFDARHHLIREALASQDQDSAWNLIDSSFLALDITDTISLRSSTFITGSCVSALRYLPEYANFRRLQPVSEYWDVGEPPCELPFAPPIDDIVEAAFKTYFLVPFASGWKHLKTVKDPNQPEALGTLFDLVRDELRIATSQAVRSLARIVPGKETGTEALAVKMTEIMVFAAHTSLREFGKQRGYIMGCFAVSPDACEIALESYDEVRLHTDVLTDTLKVLNEELKIMPE</sequence>
<dbReference type="Pfam" id="PF14559">
    <property type="entry name" value="TPR_19"/>
    <property type="match status" value="1"/>
</dbReference>
<dbReference type="InterPro" id="IPR051685">
    <property type="entry name" value="Ycf3/AcsC/BcsC/TPR_MFPF"/>
</dbReference>
<name>E8X2D9_GRATM</name>